<keyword evidence="1" id="KW-0812">Transmembrane</keyword>
<dbReference type="RefSeq" id="WP_201674625.1">
    <property type="nucleotide sequence ID" value="NZ_JAEQNE010000002.1"/>
</dbReference>
<feature type="transmembrane region" description="Helical" evidence="1">
    <location>
        <begin position="27"/>
        <end position="45"/>
    </location>
</feature>
<keyword evidence="1" id="KW-0472">Membrane</keyword>
<dbReference type="Proteomes" id="UP000599109">
    <property type="component" value="Unassembled WGS sequence"/>
</dbReference>
<keyword evidence="1" id="KW-1133">Transmembrane helix</keyword>
<reference evidence="2 3" key="1">
    <citation type="journal article" date="2017" name="Int. J. Syst. Evol. Microbiol.">
        <title>Ramlibacter monticola sp. nov., isolated from forest soil.</title>
        <authorList>
            <person name="Chaudhary D.K."/>
            <person name="Kim J."/>
        </authorList>
    </citation>
    <scope>NUCLEOTIDE SEQUENCE [LARGE SCALE GENOMIC DNA]</scope>
    <source>
        <strain evidence="2 3">KACC 19175</strain>
    </source>
</reference>
<protein>
    <submittedName>
        <fullName evidence="2">Uncharacterized protein</fullName>
    </submittedName>
</protein>
<accession>A0A936Z0W5</accession>
<name>A0A936Z0W5_9BURK</name>
<organism evidence="2 3">
    <name type="scientific">Ramlibacter monticola</name>
    <dbReference type="NCBI Taxonomy" id="1926872"/>
    <lineage>
        <taxon>Bacteria</taxon>
        <taxon>Pseudomonadati</taxon>
        <taxon>Pseudomonadota</taxon>
        <taxon>Betaproteobacteria</taxon>
        <taxon>Burkholderiales</taxon>
        <taxon>Comamonadaceae</taxon>
        <taxon>Ramlibacter</taxon>
    </lineage>
</organism>
<dbReference type="AlphaFoldDB" id="A0A936Z0W5"/>
<comment type="caution">
    <text evidence="2">The sequence shown here is derived from an EMBL/GenBank/DDBJ whole genome shotgun (WGS) entry which is preliminary data.</text>
</comment>
<gene>
    <name evidence="2" type="ORF">JJ685_12935</name>
</gene>
<proteinExistence type="predicted"/>
<sequence length="194" mass="20483">MPWLVALLLALLLGSWAAWSRGLQAVAAVLAVAAFALAFVVGRRIEAQRDADWAAAARAVQGTFRAGDAGYCAGFGRPAPWDAWARDGELQCTRVIDGAGASPPFALVQIRYSVRESRGEEHPDSWYEVTVAVVRRPGAAGLPQLQDVPAPAGHAAVHNGQSVFVWKKANRGAGASLTADELPALLDTARHLAP</sequence>
<keyword evidence="3" id="KW-1185">Reference proteome</keyword>
<evidence type="ECO:0000313" key="2">
    <source>
        <dbReference type="EMBL" id="MBL0392039.1"/>
    </source>
</evidence>
<evidence type="ECO:0000313" key="3">
    <source>
        <dbReference type="Proteomes" id="UP000599109"/>
    </source>
</evidence>
<evidence type="ECO:0000256" key="1">
    <source>
        <dbReference type="SAM" id="Phobius"/>
    </source>
</evidence>
<dbReference type="EMBL" id="JAEQNE010000002">
    <property type="protein sequence ID" value="MBL0392039.1"/>
    <property type="molecule type" value="Genomic_DNA"/>
</dbReference>